<dbReference type="AlphaFoldDB" id="A0A8J5KXB6"/>
<comment type="caution">
    <text evidence="6">The sequence shown here is derived from an EMBL/GenBank/DDBJ whole genome shotgun (WGS) entry which is preliminary data.</text>
</comment>
<evidence type="ECO:0000256" key="3">
    <source>
        <dbReference type="ARBA" id="ARBA00022786"/>
    </source>
</evidence>
<comment type="similarity">
    <text evidence="4">Belongs to the NPH3 family.</text>
</comment>
<feature type="domain" description="NPH3" evidence="5">
    <location>
        <begin position="188"/>
        <end position="471"/>
    </location>
</feature>
<dbReference type="SUPFAM" id="SSF54695">
    <property type="entry name" value="POZ domain"/>
    <property type="match status" value="1"/>
</dbReference>
<dbReference type="PANTHER" id="PTHR32370">
    <property type="entry name" value="OS12G0117600 PROTEIN"/>
    <property type="match status" value="1"/>
</dbReference>
<dbReference type="InterPro" id="IPR043454">
    <property type="entry name" value="NPH3/RPT2-like"/>
</dbReference>
<dbReference type="GO" id="GO:0016567">
    <property type="term" value="P:protein ubiquitination"/>
    <property type="evidence" value="ECO:0007669"/>
    <property type="project" value="UniProtKB-UniPathway"/>
</dbReference>
<evidence type="ECO:0000256" key="4">
    <source>
        <dbReference type="PROSITE-ProRule" id="PRU00982"/>
    </source>
</evidence>
<proteinExistence type="inferred from homology"/>
<dbReference type="Pfam" id="PF00651">
    <property type="entry name" value="BTB"/>
    <property type="match status" value="1"/>
</dbReference>
<dbReference type="InterPro" id="IPR027356">
    <property type="entry name" value="NPH3_dom"/>
</dbReference>
<dbReference type="InterPro" id="IPR000210">
    <property type="entry name" value="BTB/POZ_dom"/>
</dbReference>
<keyword evidence="3" id="KW-0833">Ubl conjugation pathway</keyword>
<organism evidence="6 7">
    <name type="scientific">Zingiber officinale</name>
    <name type="common">Ginger</name>
    <name type="synonym">Amomum zingiber</name>
    <dbReference type="NCBI Taxonomy" id="94328"/>
    <lineage>
        <taxon>Eukaryota</taxon>
        <taxon>Viridiplantae</taxon>
        <taxon>Streptophyta</taxon>
        <taxon>Embryophyta</taxon>
        <taxon>Tracheophyta</taxon>
        <taxon>Spermatophyta</taxon>
        <taxon>Magnoliopsida</taxon>
        <taxon>Liliopsida</taxon>
        <taxon>Zingiberales</taxon>
        <taxon>Zingiberaceae</taxon>
        <taxon>Zingiber</taxon>
    </lineage>
</organism>
<reference evidence="6 7" key="1">
    <citation type="submission" date="2020-08" db="EMBL/GenBank/DDBJ databases">
        <title>Plant Genome Project.</title>
        <authorList>
            <person name="Zhang R.-G."/>
        </authorList>
    </citation>
    <scope>NUCLEOTIDE SEQUENCE [LARGE SCALE GENOMIC DNA]</scope>
    <source>
        <tissue evidence="6">Rhizome</tissue>
    </source>
</reference>
<evidence type="ECO:0000313" key="6">
    <source>
        <dbReference type="EMBL" id="KAG6494118.1"/>
    </source>
</evidence>
<evidence type="ECO:0000259" key="5">
    <source>
        <dbReference type="PROSITE" id="PS51649"/>
    </source>
</evidence>
<dbReference type="Pfam" id="PF03000">
    <property type="entry name" value="NPH3"/>
    <property type="match status" value="1"/>
</dbReference>
<comment type="pathway">
    <text evidence="1">Protein modification; protein ubiquitination.</text>
</comment>
<keyword evidence="2" id="KW-0597">Phosphoprotein</keyword>
<evidence type="ECO:0000313" key="7">
    <source>
        <dbReference type="Proteomes" id="UP000734854"/>
    </source>
</evidence>
<evidence type="ECO:0000256" key="1">
    <source>
        <dbReference type="ARBA" id="ARBA00004906"/>
    </source>
</evidence>
<dbReference type="Gene3D" id="3.30.710.10">
    <property type="entry name" value="Potassium Channel Kv1.1, Chain A"/>
    <property type="match status" value="1"/>
</dbReference>
<name>A0A8J5KXB6_ZINOF</name>
<dbReference type="Proteomes" id="UP000734854">
    <property type="component" value="Unassembled WGS sequence"/>
</dbReference>
<dbReference type="PROSITE" id="PS51649">
    <property type="entry name" value="NPH3"/>
    <property type="match status" value="1"/>
</dbReference>
<dbReference type="InterPro" id="IPR011333">
    <property type="entry name" value="SKP1/BTB/POZ_sf"/>
</dbReference>
<protein>
    <recommendedName>
        <fullName evidence="5">NPH3 domain-containing protein</fullName>
    </recommendedName>
</protein>
<dbReference type="EMBL" id="JACMSC010000013">
    <property type="protein sequence ID" value="KAG6494118.1"/>
    <property type="molecule type" value="Genomic_DNA"/>
</dbReference>
<evidence type="ECO:0000256" key="2">
    <source>
        <dbReference type="ARBA" id="ARBA00022553"/>
    </source>
</evidence>
<dbReference type="UniPathway" id="UPA00143"/>
<gene>
    <name evidence="6" type="ORF">ZIOFF_049137</name>
</gene>
<keyword evidence="7" id="KW-1185">Reference proteome</keyword>
<accession>A0A8J5KXB6</accession>
<dbReference type="FunFam" id="3.30.710.10:FF:000168">
    <property type="entry name" value="BTB/POZ domain-containing protein At1g03010"/>
    <property type="match status" value="1"/>
</dbReference>
<sequence length="581" mass="63963">MASSSTPRSRLSALMERTSQWIFSQDLPSDIVVQVGKVDFQLHKFMLVAKSGLIRRKVIESKRADLGRRIDLSEVPGGAAAFEKAAMFCYGVSFEISVNSVAAVRCAAEYLQMTEDYCRGNLVQRTEEFINQIALKTLPGAVALLRSCDDAPDLLRPGEHVRIVQRSVDVISLKACNEANFPTRSPADWWAAELALLFPTSFKKILTGMKSRGAAPKSLAVAIVTYAEKSLPNLLLSEGAARPFVTGSDAARARQRCLLDSLVSILPPDRDAPLPVGFIYRLLRAAVFLGASEACRRELERRASASLDQAAVANLLTISLDYSGERVVDLDSARRIVASFAEREASASAGGGVLYGSGFKGVCSSPAVHKAARTVDSFLGEIATDKELSVSKFAGIAGALPKSARRFDDDLYRAVDIYLKAHPSLDEIEREKVCSVMDPLKLSYEARLHASQNRRLPLQIVLHALYYDQLQLQGGEEARMPAWGRDQGLTADDMSLIRENENLRLELARMKIYVSQIQQQGMSGLKMESKNSFFSSVSRTLGKLNPFKQVGSKDTSSIENREVIGMEMMAKPRRRRRFSIA</sequence>